<evidence type="ECO:0000313" key="2">
    <source>
        <dbReference type="Proteomes" id="UP000241868"/>
    </source>
</evidence>
<dbReference type="AlphaFoldDB" id="A0A2P7U0W0"/>
<dbReference type="Proteomes" id="UP000241868">
    <property type="component" value="Unassembled WGS sequence"/>
</dbReference>
<reference evidence="1 2" key="1">
    <citation type="submission" date="2018-03" db="EMBL/GenBank/DDBJ databases">
        <title>Neisseria weixii sp. nov., isolated from the intestinal contents of Tibetan Plateau pika (Ochotona curzoniae) in Yushu, Qinghai Province, China.</title>
        <authorList>
            <person name="Gui Z."/>
        </authorList>
    </citation>
    <scope>NUCLEOTIDE SEQUENCE [LARGE SCALE GENOMIC DNA]</scope>
    <source>
        <strain evidence="1 2">ATCC 51483</strain>
    </source>
</reference>
<evidence type="ECO:0000313" key="1">
    <source>
        <dbReference type="EMBL" id="PSJ80628.1"/>
    </source>
</evidence>
<dbReference type="EMBL" id="PXYY01000021">
    <property type="protein sequence ID" value="PSJ80628.1"/>
    <property type="molecule type" value="Genomic_DNA"/>
</dbReference>
<comment type="caution">
    <text evidence="1">The sequence shown here is derived from an EMBL/GenBank/DDBJ whole genome shotgun (WGS) entry which is preliminary data.</text>
</comment>
<gene>
    <name evidence="1" type="ORF">C7N83_04915</name>
</gene>
<sequence length="60" mass="7142">MQGITGIGEKHPLQADNNTRENVPNIIFFILCLNDRLFGIYRRIKDPIVRMVLKTEWQEW</sequence>
<organism evidence="1 2">
    <name type="scientific">Neisseria iguanae</name>
    <dbReference type="NCBI Taxonomy" id="90242"/>
    <lineage>
        <taxon>Bacteria</taxon>
        <taxon>Pseudomonadati</taxon>
        <taxon>Pseudomonadota</taxon>
        <taxon>Betaproteobacteria</taxon>
        <taxon>Neisseriales</taxon>
        <taxon>Neisseriaceae</taxon>
        <taxon>Neisseria</taxon>
    </lineage>
</organism>
<proteinExistence type="predicted"/>
<keyword evidence="2" id="KW-1185">Reference proteome</keyword>
<accession>A0A2P7U0W0</accession>
<name>A0A2P7U0W0_9NEIS</name>
<protein>
    <submittedName>
        <fullName evidence="1">Uncharacterized protein</fullName>
    </submittedName>
</protein>